<gene>
    <name evidence="3" type="ORF">NDU88_001565</name>
</gene>
<proteinExistence type="predicted"/>
<protein>
    <submittedName>
        <fullName evidence="3">Uncharacterized protein</fullName>
    </submittedName>
</protein>
<evidence type="ECO:0000313" key="4">
    <source>
        <dbReference type="Proteomes" id="UP001066276"/>
    </source>
</evidence>
<dbReference type="InterPro" id="IPR018097">
    <property type="entry name" value="EGF_Ca-bd_CS"/>
</dbReference>
<dbReference type="Proteomes" id="UP001066276">
    <property type="component" value="Chromosome 3_2"/>
</dbReference>
<dbReference type="AlphaFoldDB" id="A0AAV7TI66"/>
<dbReference type="Gene3D" id="2.10.25.10">
    <property type="entry name" value="Laminin"/>
    <property type="match status" value="1"/>
</dbReference>
<comment type="caution">
    <text evidence="3">The sequence shown here is derived from an EMBL/GenBank/DDBJ whole genome shotgun (WGS) entry which is preliminary data.</text>
</comment>
<evidence type="ECO:0000256" key="2">
    <source>
        <dbReference type="SAM" id="SignalP"/>
    </source>
</evidence>
<dbReference type="GO" id="GO:0005509">
    <property type="term" value="F:calcium ion binding"/>
    <property type="evidence" value="ECO:0007669"/>
    <property type="project" value="InterPro"/>
</dbReference>
<accession>A0AAV7TI66</accession>
<dbReference type="InterPro" id="IPR009030">
    <property type="entry name" value="Growth_fac_rcpt_cys_sf"/>
</dbReference>
<feature type="signal peptide" evidence="2">
    <location>
        <begin position="1"/>
        <end position="37"/>
    </location>
</feature>
<organism evidence="3 4">
    <name type="scientific">Pleurodeles waltl</name>
    <name type="common">Iberian ribbed newt</name>
    <dbReference type="NCBI Taxonomy" id="8319"/>
    <lineage>
        <taxon>Eukaryota</taxon>
        <taxon>Metazoa</taxon>
        <taxon>Chordata</taxon>
        <taxon>Craniata</taxon>
        <taxon>Vertebrata</taxon>
        <taxon>Euteleostomi</taxon>
        <taxon>Amphibia</taxon>
        <taxon>Batrachia</taxon>
        <taxon>Caudata</taxon>
        <taxon>Salamandroidea</taxon>
        <taxon>Salamandridae</taxon>
        <taxon>Pleurodelinae</taxon>
        <taxon>Pleurodeles</taxon>
    </lineage>
</organism>
<evidence type="ECO:0000313" key="3">
    <source>
        <dbReference type="EMBL" id="KAJ1176283.1"/>
    </source>
</evidence>
<reference evidence="3" key="1">
    <citation type="journal article" date="2022" name="bioRxiv">
        <title>Sequencing and chromosome-scale assembly of the giantPleurodeles waltlgenome.</title>
        <authorList>
            <person name="Brown T."/>
            <person name="Elewa A."/>
            <person name="Iarovenko S."/>
            <person name="Subramanian E."/>
            <person name="Araus A.J."/>
            <person name="Petzold A."/>
            <person name="Susuki M."/>
            <person name="Suzuki K.-i.T."/>
            <person name="Hayashi T."/>
            <person name="Toyoda A."/>
            <person name="Oliveira C."/>
            <person name="Osipova E."/>
            <person name="Leigh N.D."/>
            <person name="Simon A."/>
            <person name="Yun M.H."/>
        </authorList>
    </citation>
    <scope>NUCLEOTIDE SEQUENCE</scope>
    <source>
        <strain evidence="3">20211129_DDA</strain>
        <tissue evidence="3">Liver</tissue>
    </source>
</reference>
<sequence>MDGVLVYRCAIEDHPVMSMKILLSAALLVACFGVIDADNAKDASFCDKRFSNVVLNKGYVTCSCKTGFLGNGFTCIPLAACPTTGCCPSGTMWDTAQNNCIDINECTSADLFMNKCVPSWGCTNFNGGYRCRPNYPDVQCPVGPCPPGMDCLNVEGSARCADPCFYYSLLDGTTRLSNTSSAGIFESDRNIYGWHRYTGSSGVWMQVGNVIGGLKCGSAKPFSLAASHPALGEGIKSVPLQMNLLDGSSLAIGSLLVKACPEDTVSNGFYIYQYTGQANTEVFCTGKCPYRER</sequence>
<name>A0AAV7TI66_PLEWA</name>
<dbReference type="PROSITE" id="PS01187">
    <property type="entry name" value="EGF_CA"/>
    <property type="match status" value="1"/>
</dbReference>
<dbReference type="EMBL" id="JANPWB010000006">
    <property type="protein sequence ID" value="KAJ1176283.1"/>
    <property type="molecule type" value="Genomic_DNA"/>
</dbReference>
<keyword evidence="1" id="KW-1015">Disulfide bond</keyword>
<evidence type="ECO:0000256" key="1">
    <source>
        <dbReference type="ARBA" id="ARBA00023157"/>
    </source>
</evidence>
<feature type="chain" id="PRO_5043967199" evidence="2">
    <location>
        <begin position="38"/>
        <end position="293"/>
    </location>
</feature>
<keyword evidence="2" id="KW-0732">Signal</keyword>
<keyword evidence="4" id="KW-1185">Reference proteome</keyword>
<dbReference type="SUPFAM" id="SSF57184">
    <property type="entry name" value="Growth factor receptor domain"/>
    <property type="match status" value="1"/>
</dbReference>